<dbReference type="CDD" id="cd11386">
    <property type="entry name" value="MCP_signal"/>
    <property type="match status" value="1"/>
</dbReference>
<dbReference type="SMART" id="SM00283">
    <property type="entry name" value="MA"/>
    <property type="match status" value="1"/>
</dbReference>
<organism evidence="10 11">
    <name type="scientific">Thalassolituus maritimus</name>
    <dbReference type="NCBI Taxonomy" id="484498"/>
    <lineage>
        <taxon>Bacteria</taxon>
        <taxon>Pseudomonadati</taxon>
        <taxon>Pseudomonadota</taxon>
        <taxon>Gammaproteobacteria</taxon>
        <taxon>Oceanospirillales</taxon>
        <taxon>Oceanospirillaceae</taxon>
        <taxon>Thalassolituus</taxon>
    </lineage>
</organism>
<evidence type="ECO:0000256" key="5">
    <source>
        <dbReference type="PROSITE-ProRule" id="PRU00284"/>
    </source>
</evidence>
<gene>
    <name evidence="10" type="ORF">SAMN05421686_10756</name>
</gene>
<dbReference type="Proteomes" id="UP000185639">
    <property type="component" value="Unassembled WGS sequence"/>
</dbReference>
<dbReference type="RefSeq" id="WP_084188906.1">
    <property type="nucleotide sequence ID" value="NZ_FTOH01000007.1"/>
</dbReference>
<dbReference type="GO" id="GO:0005886">
    <property type="term" value="C:plasma membrane"/>
    <property type="evidence" value="ECO:0007669"/>
    <property type="project" value="UniProtKB-SubCell"/>
</dbReference>
<comment type="subcellular location">
    <subcellularLocation>
        <location evidence="1">Cell inner membrane</location>
        <topology evidence="1">Multi-pass membrane protein</topology>
    </subcellularLocation>
</comment>
<dbReference type="PANTHER" id="PTHR32089:SF120">
    <property type="entry name" value="METHYL-ACCEPTING CHEMOTAXIS PROTEIN TLPQ"/>
    <property type="match status" value="1"/>
</dbReference>
<dbReference type="Pfam" id="PF00672">
    <property type="entry name" value="HAMP"/>
    <property type="match status" value="1"/>
</dbReference>
<keyword evidence="2" id="KW-0997">Cell inner membrane</keyword>
<dbReference type="InterPro" id="IPR004090">
    <property type="entry name" value="Chemotax_Me-accpt_rcpt"/>
</dbReference>
<dbReference type="PRINTS" id="PR00260">
    <property type="entry name" value="CHEMTRNSDUCR"/>
</dbReference>
<keyword evidence="6" id="KW-1133">Transmembrane helix</keyword>
<dbReference type="Gene3D" id="3.30.450.290">
    <property type="match status" value="1"/>
</dbReference>
<accession>A0A1N7NJB2</accession>
<keyword evidence="2" id="KW-1003">Cell membrane</keyword>
<dbReference type="GO" id="GO:0007165">
    <property type="term" value="P:signal transduction"/>
    <property type="evidence" value="ECO:0007669"/>
    <property type="project" value="UniProtKB-KW"/>
</dbReference>
<reference evidence="11" key="1">
    <citation type="submission" date="2017-01" db="EMBL/GenBank/DDBJ databases">
        <authorList>
            <person name="Varghese N."/>
            <person name="Submissions S."/>
        </authorList>
    </citation>
    <scope>NUCLEOTIDE SEQUENCE [LARGE SCALE GENOMIC DNA]</scope>
    <source>
        <strain evidence="11">DSM 24913</strain>
    </source>
</reference>
<keyword evidence="11" id="KW-1185">Reference proteome</keyword>
<evidence type="ECO:0000259" key="8">
    <source>
        <dbReference type="PROSITE" id="PS50192"/>
    </source>
</evidence>
<dbReference type="STRING" id="484498.SAMN05421686_10756"/>
<feature type="transmembrane region" description="Helical" evidence="6">
    <location>
        <begin position="186"/>
        <end position="208"/>
    </location>
</feature>
<evidence type="ECO:0000256" key="2">
    <source>
        <dbReference type="ARBA" id="ARBA00022519"/>
    </source>
</evidence>
<dbReference type="PANTHER" id="PTHR32089">
    <property type="entry name" value="METHYL-ACCEPTING CHEMOTAXIS PROTEIN MCPB"/>
    <property type="match status" value="1"/>
</dbReference>
<dbReference type="PROSITE" id="PS50192">
    <property type="entry name" value="T_SNARE"/>
    <property type="match status" value="1"/>
</dbReference>
<feature type="transmembrane region" description="Helical" evidence="6">
    <location>
        <begin position="12"/>
        <end position="30"/>
    </location>
</feature>
<keyword evidence="6" id="KW-0812">Transmembrane</keyword>
<dbReference type="InterPro" id="IPR004089">
    <property type="entry name" value="MCPsignal_dom"/>
</dbReference>
<evidence type="ECO:0000256" key="4">
    <source>
        <dbReference type="ARBA" id="ARBA00029447"/>
    </source>
</evidence>
<dbReference type="GO" id="GO:0004888">
    <property type="term" value="F:transmembrane signaling receptor activity"/>
    <property type="evidence" value="ECO:0007669"/>
    <property type="project" value="InterPro"/>
</dbReference>
<dbReference type="EMBL" id="FTOH01000007">
    <property type="protein sequence ID" value="SIS98377.1"/>
    <property type="molecule type" value="Genomic_DNA"/>
</dbReference>
<dbReference type="SUPFAM" id="SSF58104">
    <property type="entry name" value="Methyl-accepting chemotaxis protein (MCP) signaling domain"/>
    <property type="match status" value="1"/>
</dbReference>
<name>A0A1N7NJB2_9GAMM</name>
<dbReference type="PROSITE" id="PS50111">
    <property type="entry name" value="CHEMOTAXIS_TRANSDUC_2"/>
    <property type="match status" value="1"/>
</dbReference>
<evidence type="ECO:0000256" key="6">
    <source>
        <dbReference type="SAM" id="Phobius"/>
    </source>
</evidence>
<dbReference type="PROSITE" id="PS50885">
    <property type="entry name" value="HAMP"/>
    <property type="match status" value="1"/>
</dbReference>
<evidence type="ECO:0000313" key="10">
    <source>
        <dbReference type="EMBL" id="SIS98377.1"/>
    </source>
</evidence>
<feature type="domain" description="HAMP" evidence="9">
    <location>
        <begin position="205"/>
        <end position="258"/>
    </location>
</feature>
<dbReference type="InterPro" id="IPR000727">
    <property type="entry name" value="T_SNARE_dom"/>
</dbReference>
<evidence type="ECO:0000259" key="7">
    <source>
        <dbReference type="PROSITE" id="PS50111"/>
    </source>
</evidence>
<dbReference type="InterPro" id="IPR003660">
    <property type="entry name" value="HAMP_dom"/>
</dbReference>
<evidence type="ECO:0000256" key="1">
    <source>
        <dbReference type="ARBA" id="ARBA00004429"/>
    </source>
</evidence>
<dbReference type="CDD" id="cd06225">
    <property type="entry name" value="HAMP"/>
    <property type="match status" value="1"/>
</dbReference>
<sequence length="535" mass="58713">MTQFQSVKWKILTPMILVFLLIMVFINLYSSHQQKARLLETTKQHLNQVLDNYLDGINMLMLTGSMASRDTLRDKFAQQDGIEEVRVLRADAVNKLFGPGFPSEKPQDEYDRRALNGEAVSFVETVNGERKLTVIEPYIAVENRHGTNCLGCHQVAEGTVLGAGRITYSLAEEDSQVLGDLINSSLMNAVLMIAGLSGIYFVIYRIVIQPLRRLEKTMGQIGTNSDLTLRVNLGTNDEFSRVEEATNRMLNSFQPAISDLSHTMSELSGVSGELALITRETRDGMGEQQRESKDLLVAVEELSDAAGRVNESAVNAETAAVSAKENAEGGSEVVVQVTGTIQELAAEVENAVTVVRQLAEDTQGIGHVAKSINEIAEQTNLLALNAAIEAARAGEQGRGFAVVADEVRSLAIRTQDSTKEINDIIERLVSVSEKAVQVMDASKDRAQQGVQDTERAREALQQIATGVENIRSMNSRISAAADNQNNVVSRINENIRVISQASEQTLSASGRTFEHSNDLGQIVQRLREIVERFRV</sequence>
<keyword evidence="3 5" id="KW-0807">Transducer</keyword>
<dbReference type="GO" id="GO:0006935">
    <property type="term" value="P:chemotaxis"/>
    <property type="evidence" value="ECO:0007669"/>
    <property type="project" value="InterPro"/>
</dbReference>
<dbReference type="FunFam" id="1.10.287.950:FF:000001">
    <property type="entry name" value="Methyl-accepting chemotaxis sensory transducer"/>
    <property type="match status" value="1"/>
</dbReference>
<dbReference type="OrthoDB" id="2489132at2"/>
<feature type="domain" description="Methyl-accepting transducer" evidence="7">
    <location>
        <begin position="263"/>
        <end position="499"/>
    </location>
</feature>
<feature type="domain" description="T-SNARE coiled-coil homology" evidence="8">
    <location>
        <begin position="450"/>
        <end position="495"/>
    </location>
</feature>
<evidence type="ECO:0000313" key="11">
    <source>
        <dbReference type="Proteomes" id="UP000185639"/>
    </source>
</evidence>
<dbReference type="Pfam" id="PF00015">
    <property type="entry name" value="MCPsignal"/>
    <property type="match status" value="1"/>
</dbReference>
<protein>
    <submittedName>
        <fullName evidence="10">Methyl-accepting chemotaxis protein</fullName>
    </submittedName>
</protein>
<dbReference type="Gene3D" id="1.10.287.950">
    <property type="entry name" value="Methyl-accepting chemotaxis protein"/>
    <property type="match status" value="1"/>
</dbReference>
<keyword evidence="6" id="KW-0472">Membrane</keyword>
<dbReference type="AlphaFoldDB" id="A0A1N7NJB2"/>
<evidence type="ECO:0000259" key="9">
    <source>
        <dbReference type="PROSITE" id="PS50885"/>
    </source>
</evidence>
<comment type="similarity">
    <text evidence="4">Belongs to the methyl-accepting chemotaxis (MCP) protein family.</text>
</comment>
<proteinExistence type="inferred from homology"/>
<evidence type="ECO:0000256" key="3">
    <source>
        <dbReference type="ARBA" id="ARBA00023224"/>
    </source>
</evidence>